<dbReference type="CDD" id="cd01166">
    <property type="entry name" value="KdgK"/>
    <property type="match status" value="1"/>
</dbReference>
<gene>
    <name evidence="5" type="ORF">JQS30_09510</name>
</gene>
<evidence type="ECO:0000313" key="5">
    <source>
        <dbReference type="EMBL" id="QSB04056.1"/>
    </source>
</evidence>
<organism evidence="5 6">
    <name type="scientific">Natronoglycomyces albus</name>
    <dbReference type="NCBI Taxonomy" id="2811108"/>
    <lineage>
        <taxon>Bacteria</taxon>
        <taxon>Bacillati</taxon>
        <taxon>Actinomycetota</taxon>
        <taxon>Actinomycetes</taxon>
        <taxon>Glycomycetales</taxon>
        <taxon>Glycomycetaceae</taxon>
        <taxon>Natronoglycomyces</taxon>
    </lineage>
</organism>
<dbReference type="Proteomes" id="UP000662939">
    <property type="component" value="Chromosome"/>
</dbReference>
<dbReference type="PANTHER" id="PTHR43320:SF2">
    <property type="entry name" value="2-DEHYDRO-3-DEOXYGLUCONOKINASE_2-DEHYDRO-3-DEOXYGALACTONOKINASE"/>
    <property type="match status" value="1"/>
</dbReference>
<keyword evidence="2" id="KW-0808">Transferase</keyword>
<dbReference type="InterPro" id="IPR052700">
    <property type="entry name" value="Carb_kinase_PfkB-like"/>
</dbReference>
<dbReference type="PANTHER" id="PTHR43320">
    <property type="entry name" value="SUGAR KINASE"/>
    <property type="match status" value="1"/>
</dbReference>
<evidence type="ECO:0000256" key="1">
    <source>
        <dbReference type="ARBA" id="ARBA00010688"/>
    </source>
</evidence>
<sequence>MRGIVDAICFGESMVVVAPDPPQPLCEGPPTRLGCAGAESNVAIYLAGMGLHVAWRGRLGTDPFADLITGTLNAAKVDTDLVETDPNAPTGVYFKDPQPTGTQVHYYRSNSAASHMGPGFMDCMPSCRLWHFTGITAALSNSARALATEIPKVSGASLTSFDVNYRPALWSPQAAQAVLRDIANRVDIAFVGLDEAHALWGTETPQQVRETLPGAGTLVVKDAANGATAFGPMGPIWAAAPTIDIVEPVGAGDAFAAGYLYGLLTDAGTKASLELGHLFARSALSVAGDIGPLPDPHDIAALAKPQ</sequence>
<evidence type="ECO:0000313" key="6">
    <source>
        <dbReference type="Proteomes" id="UP000662939"/>
    </source>
</evidence>
<dbReference type="InterPro" id="IPR029056">
    <property type="entry name" value="Ribokinase-like"/>
</dbReference>
<comment type="similarity">
    <text evidence="1">Belongs to the carbohydrate kinase PfkB family.</text>
</comment>
<dbReference type="InterPro" id="IPR011611">
    <property type="entry name" value="PfkB_dom"/>
</dbReference>
<dbReference type="RefSeq" id="WP_213170055.1">
    <property type="nucleotide sequence ID" value="NZ_CP070496.1"/>
</dbReference>
<dbReference type="KEGG" id="nav:JQS30_09510"/>
<accession>A0A895XNI6</accession>
<dbReference type="Pfam" id="PF00294">
    <property type="entry name" value="PfkB"/>
    <property type="match status" value="1"/>
</dbReference>
<reference evidence="5" key="1">
    <citation type="submission" date="2021-02" db="EMBL/GenBank/DDBJ databases">
        <title>Natronoglycomyces albus gen. nov., sp. nov, a haloalkaliphilic actinobacterium from a soda solonchak soil.</title>
        <authorList>
            <person name="Sorokin D.Y."/>
            <person name="Khijniak T.V."/>
            <person name="Zakharycheva A.P."/>
            <person name="Boueva O.V."/>
            <person name="Ariskina E.V."/>
            <person name="Hahnke R.L."/>
            <person name="Bunk B."/>
            <person name="Sproer C."/>
            <person name="Schumann P."/>
            <person name="Evtushenko L.I."/>
            <person name="Kublanov I.V."/>
        </authorList>
    </citation>
    <scope>NUCLEOTIDE SEQUENCE</scope>
    <source>
        <strain evidence="5">DSM 106290</strain>
    </source>
</reference>
<dbReference type="AlphaFoldDB" id="A0A895XNI6"/>
<dbReference type="Gene3D" id="3.40.1190.20">
    <property type="match status" value="1"/>
</dbReference>
<dbReference type="SUPFAM" id="SSF53613">
    <property type="entry name" value="Ribokinase-like"/>
    <property type="match status" value="1"/>
</dbReference>
<keyword evidence="3 5" id="KW-0418">Kinase</keyword>
<dbReference type="EMBL" id="CP070496">
    <property type="protein sequence ID" value="QSB04056.1"/>
    <property type="molecule type" value="Genomic_DNA"/>
</dbReference>
<name>A0A895XNI6_9ACTN</name>
<proteinExistence type="inferred from homology"/>
<evidence type="ECO:0000256" key="3">
    <source>
        <dbReference type="ARBA" id="ARBA00022777"/>
    </source>
</evidence>
<evidence type="ECO:0000259" key="4">
    <source>
        <dbReference type="Pfam" id="PF00294"/>
    </source>
</evidence>
<evidence type="ECO:0000256" key="2">
    <source>
        <dbReference type="ARBA" id="ARBA00022679"/>
    </source>
</evidence>
<feature type="domain" description="Carbohydrate kinase PfkB" evidence="4">
    <location>
        <begin position="8"/>
        <end position="295"/>
    </location>
</feature>
<protein>
    <submittedName>
        <fullName evidence="5">Sugar kinase</fullName>
    </submittedName>
</protein>
<keyword evidence="6" id="KW-1185">Reference proteome</keyword>
<dbReference type="GO" id="GO:0016301">
    <property type="term" value="F:kinase activity"/>
    <property type="evidence" value="ECO:0007669"/>
    <property type="project" value="UniProtKB-KW"/>
</dbReference>